<evidence type="ECO:0000313" key="1">
    <source>
        <dbReference type="EMBL" id="KAF8789822.1"/>
    </source>
</evidence>
<gene>
    <name evidence="1" type="ORF">HNY73_007732</name>
</gene>
<organism evidence="1 2">
    <name type="scientific">Argiope bruennichi</name>
    <name type="common">Wasp spider</name>
    <name type="synonym">Aranea bruennichi</name>
    <dbReference type="NCBI Taxonomy" id="94029"/>
    <lineage>
        <taxon>Eukaryota</taxon>
        <taxon>Metazoa</taxon>
        <taxon>Ecdysozoa</taxon>
        <taxon>Arthropoda</taxon>
        <taxon>Chelicerata</taxon>
        <taxon>Arachnida</taxon>
        <taxon>Araneae</taxon>
        <taxon>Araneomorphae</taxon>
        <taxon>Entelegynae</taxon>
        <taxon>Araneoidea</taxon>
        <taxon>Araneidae</taxon>
        <taxon>Argiope</taxon>
    </lineage>
</organism>
<comment type="caution">
    <text evidence="1">The sequence shown here is derived from an EMBL/GenBank/DDBJ whole genome shotgun (WGS) entry which is preliminary data.</text>
</comment>
<accession>A0A8T0FHD5</accession>
<dbReference type="EMBL" id="JABXBU010000012">
    <property type="protein sequence ID" value="KAF8789822.1"/>
    <property type="molecule type" value="Genomic_DNA"/>
</dbReference>
<sequence>MPLPQISAGTPFQQLTPKISCPISFLFSDTQMKASRLKMTKTSNLLRGYAFDLFSMNDHNIGSDTVKPHSSGSSDECCKLTRRKNVTRYRRGGNHETDIDEVHTGGCGERFHLCSDITVSHFSSAYNSSDANMKFGKDCVCLEGTHELNANDFELMTLLVTDDLRHGFPYKFMITCHCDQIFFEDPSDDQVMTEAPTENKTPTTRWKLTRNRARTLSTTVAAMKNEKSKQNSVSFQVLYWWNK</sequence>
<protein>
    <submittedName>
        <fullName evidence="1">Uncharacterized protein</fullName>
    </submittedName>
</protein>
<dbReference type="AlphaFoldDB" id="A0A8T0FHD5"/>
<keyword evidence="2" id="KW-1185">Reference proteome</keyword>
<dbReference type="Proteomes" id="UP000807504">
    <property type="component" value="Unassembled WGS sequence"/>
</dbReference>
<name>A0A8T0FHD5_ARGBR</name>
<evidence type="ECO:0000313" key="2">
    <source>
        <dbReference type="Proteomes" id="UP000807504"/>
    </source>
</evidence>
<proteinExistence type="predicted"/>
<reference evidence="1" key="2">
    <citation type="submission" date="2020-06" db="EMBL/GenBank/DDBJ databases">
        <authorList>
            <person name="Sheffer M."/>
        </authorList>
    </citation>
    <scope>NUCLEOTIDE SEQUENCE</scope>
</reference>
<reference evidence="1" key="1">
    <citation type="journal article" date="2020" name="bioRxiv">
        <title>Chromosome-level reference genome of the European wasp spider Argiope bruennichi: a resource for studies on range expansion and evolutionary adaptation.</title>
        <authorList>
            <person name="Sheffer M.M."/>
            <person name="Hoppe A."/>
            <person name="Krehenwinkel H."/>
            <person name="Uhl G."/>
            <person name="Kuss A.W."/>
            <person name="Jensen L."/>
            <person name="Jensen C."/>
            <person name="Gillespie R.G."/>
            <person name="Hoff K.J."/>
            <person name="Prost S."/>
        </authorList>
    </citation>
    <scope>NUCLEOTIDE SEQUENCE</scope>
</reference>